<proteinExistence type="predicted"/>
<dbReference type="InterPro" id="IPR013217">
    <property type="entry name" value="Methyltransf_12"/>
</dbReference>
<keyword evidence="2" id="KW-0808">Transferase</keyword>
<dbReference type="InterPro" id="IPR029063">
    <property type="entry name" value="SAM-dependent_MTases_sf"/>
</dbReference>
<comment type="caution">
    <text evidence="2">The sequence shown here is derived from an EMBL/GenBank/DDBJ whole genome shotgun (WGS) entry which is preliminary data.</text>
</comment>
<gene>
    <name evidence="2" type="ORF">HNR68_005084</name>
</gene>
<keyword evidence="3" id="KW-1185">Reference proteome</keyword>
<accession>A0A853AUX5</accession>
<dbReference type="Gene3D" id="3.40.50.150">
    <property type="entry name" value="Vaccinia Virus protein VP39"/>
    <property type="match status" value="1"/>
</dbReference>
<dbReference type="AlphaFoldDB" id="A0A853AUX5"/>
<feature type="domain" description="Methyltransferase type 12" evidence="1">
    <location>
        <begin position="45"/>
        <end position="152"/>
    </location>
</feature>
<dbReference type="RefSeq" id="WP_179724217.1">
    <property type="nucleotide sequence ID" value="NZ_BAABFH010000001.1"/>
</dbReference>
<dbReference type="Pfam" id="PF08242">
    <property type="entry name" value="Methyltransf_12"/>
    <property type="match status" value="1"/>
</dbReference>
<dbReference type="SUPFAM" id="SSF53335">
    <property type="entry name" value="S-adenosyl-L-methionine-dependent methyltransferases"/>
    <property type="match status" value="1"/>
</dbReference>
<protein>
    <submittedName>
        <fullName evidence="2">SAM-dependent methyltransferase</fullName>
    </submittedName>
</protein>
<keyword evidence="2" id="KW-0489">Methyltransferase</keyword>
<dbReference type="EMBL" id="JACCFJ010000001">
    <property type="protein sequence ID" value="NYI86454.1"/>
    <property type="molecule type" value="Genomic_DNA"/>
</dbReference>
<evidence type="ECO:0000259" key="1">
    <source>
        <dbReference type="Pfam" id="PF08242"/>
    </source>
</evidence>
<evidence type="ECO:0000313" key="3">
    <source>
        <dbReference type="Proteomes" id="UP000587002"/>
    </source>
</evidence>
<sequence length="298" mass="31763">MATHSHDNIDWDAHLQRLREADELNAPETAELVARLLRADDRTVLEIGAGAGGTAAAFAAALGDTGGEVVVVDTAPELLAAAAERAGSVSDRVAVHVVQADAAADGLAEAVAQTGAPTQADLVFAAFVVHHLPDQLAGLRRLAQLVRPGGQLAIVEFGLPTRVLPDDLGIGEPGLEARLISAHDQWFRRMRAEMDGSVRMPVGWGTALAEAGLTGVRSWSYLVDRPAPLDALGRSAVLRRLQLLRRHAEEFVDQDDLRTLDELLDEGGEHYVGNRDDVYFLATHTVHVGVRESAGDPA</sequence>
<dbReference type="InterPro" id="IPR050508">
    <property type="entry name" value="Methyltransf_Superfamily"/>
</dbReference>
<dbReference type="PANTHER" id="PTHR42912">
    <property type="entry name" value="METHYLTRANSFERASE"/>
    <property type="match status" value="1"/>
</dbReference>
<name>A0A853AUX5_9PSEU</name>
<dbReference type="GO" id="GO:0032259">
    <property type="term" value="P:methylation"/>
    <property type="evidence" value="ECO:0007669"/>
    <property type="project" value="UniProtKB-KW"/>
</dbReference>
<dbReference type="GO" id="GO:0008168">
    <property type="term" value="F:methyltransferase activity"/>
    <property type="evidence" value="ECO:0007669"/>
    <property type="project" value="UniProtKB-KW"/>
</dbReference>
<organism evidence="2 3">
    <name type="scientific">Saccharopolyspora hordei</name>
    <dbReference type="NCBI Taxonomy" id="1838"/>
    <lineage>
        <taxon>Bacteria</taxon>
        <taxon>Bacillati</taxon>
        <taxon>Actinomycetota</taxon>
        <taxon>Actinomycetes</taxon>
        <taxon>Pseudonocardiales</taxon>
        <taxon>Pseudonocardiaceae</taxon>
        <taxon>Saccharopolyspora</taxon>
    </lineage>
</organism>
<evidence type="ECO:0000313" key="2">
    <source>
        <dbReference type="EMBL" id="NYI86454.1"/>
    </source>
</evidence>
<reference evidence="2 3" key="1">
    <citation type="submission" date="2020-07" db="EMBL/GenBank/DDBJ databases">
        <title>Sequencing the genomes of 1000 actinobacteria strains.</title>
        <authorList>
            <person name="Klenk H.-P."/>
        </authorList>
    </citation>
    <scope>NUCLEOTIDE SEQUENCE [LARGE SCALE GENOMIC DNA]</scope>
    <source>
        <strain evidence="2 3">DSM 44065</strain>
    </source>
</reference>
<dbReference type="Proteomes" id="UP000587002">
    <property type="component" value="Unassembled WGS sequence"/>
</dbReference>